<dbReference type="EMBL" id="DS113216">
    <property type="protein sequence ID" value="EAY18675.1"/>
    <property type="molecule type" value="Genomic_DNA"/>
</dbReference>
<name>A2DLP2_TRIV3</name>
<organism evidence="1 2">
    <name type="scientific">Trichomonas vaginalis (strain ATCC PRA-98 / G3)</name>
    <dbReference type="NCBI Taxonomy" id="412133"/>
    <lineage>
        <taxon>Eukaryota</taxon>
        <taxon>Metamonada</taxon>
        <taxon>Parabasalia</taxon>
        <taxon>Trichomonadida</taxon>
        <taxon>Trichomonadidae</taxon>
        <taxon>Trichomonas</taxon>
    </lineage>
</organism>
<dbReference type="VEuPathDB" id="TrichDB:TVAG_062800"/>
<keyword evidence="2" id="KW-1185">Reference proteome</keyword>
<sequence length="131" mass="15116">MSEDSKRIAALTQYIKEEKKLNDDAAQLLAKLAYGFAQHNAAILNQELKSGDVQTNQFRKILEEDGFEEISEKIGDRLSEILIQKKAETFERLKECSFVSKNFHFEFARQLLQSRHKESVQTIAEYSDDEA</sequence>
<dbReference type="VEuPathDB" id="TrichDB:TVAGG3_0580920"/>
<evidence type="ECO:0000313" key="2">
    <source>
        <dbReference type="Proteomes" id="UP000001542"/>
    </source>
</evidence>
<dbReference type="InParanoid" id="A2DLP2"/>
<gene>
    <name evidence="1" type="ORF">TVAG_062800</name>
</gene>
<accession>A2DLP2</accession>
<reference evidence="1" key="2">
    <citation type="journal article" date="2007" name="Science">
        <title>Draft genome sequence of the sexually transmitted pathogen Trichomonas vaginalis.</title>
        <authorList>
            <person name="Carlton J.M."/>
            <person name="Hirt R.P."/>
            <person name="Silva J.C."/>
            <person name="Delcher A.L."/>
            <person name="Schatz M."/>
            <person name="Zhao Q."/>
            <person name="Wortman J.R."/>
            <person name="Bidwell S.L."/>
            <person name="Alsmark U.C.M."/>
            <person name="Besteiro S."/>
            <person name="Sicheritz-Ponten T."/>
            <person name="Noel C.J."/>
            <person name="Dacks J.B."/>
            <person name="Foster P.G."/>
            <person name="Simillion C."/>
            <person name="Van de Peer Y."/>
            <person name="Miranda-Saavedra D."/>
            <person name="Barton G.J."/>
            <person name="Westrop G.D."/>
            <person name="Mueller S."/>
            <person name="Dessi D."/>
            <person name="Fiori P.L."/>
            <person name="Ren Q."/>
            <person name="Paulsen I."/>
            <person name="Zhang H."/>
            <person name="Bastida-Corcuera F.D."/>
            <person name="Simoes-Barbosa A."/>
            <person name="Brown M.T."/>
            <person name="Hayes R.D."/>
            <person name="Mukherjee M."/>
            <person name="Okumura C.Y."/>
            <person name="Schneider R."/>
            <person name="Smith A.J."/>
            <person name="Vanacova S."/>
            <person name="Villalvazo M."/>
            <person name="Haas B.J."/>
            <person name="Pertea M."/>
            <person name="Feldblyum T.V."/>
            <person name="Utterback T.R."/>
            <person name="Shu C.L."/>
            <person name="Osoegawa K."/>
            <person name="de Jong P.J."/>
            <person name="Hrdy I."/>
            <person name="Horvathova L."/>
            <person name="Zubacova Z."/>
            <person name="Dolezal P."/>
            <person name="Malik S.B."/>
            <person name="Logsdon J.M. Jr."/>
            <person name="Henze K."/>
            <person name="Gupta A."/>
            <person name="Wang C.C."/>
            <person name="Dunne R.L."/>
            <person name="Upcroft J.A."/>
            <person name="Upcroft P."/>
            <person name="White O."/>
            <person name="Salzberg S.L."/>
            <person name="Tang P."/>
            <person name="Chiu C.-H."/>
            <person name="Lee Y.-S."/>
            <person name="Embley T.M."/>
            <person name="Coombs G.H."/>
            <person name="Mottram J.C."/>
            <person name="Tachezy J."/>
            <person name="Fraser-Liggett C.M."/>
            <person name="Johnson P.J."/>
        </authorList>
    </citation>
    <scope>NUCLEOTIDE SEQUENCE [LARGE SCALE GENOMIC DNA]</scope>
    <source>
        <strain evidence="1">G3</strain>
    </source>
</reference>
<dbReference type="AlphaFoldDB" id="A2DLP2"/>
<dbReference type="SMR" id="A2DLP2"/>
<dbReference type="Proteomes" id="UP000001542">
    <property type="component" value="Unassembled WGS sequence"/>
</dbReference>
<dbReference type="RefSeq" id="XP_001579661.1">
    <property type="nucleotide sequence ID" value="XM_001579611.1"/>
</dbReference>
<dbReference type="KEGG" id="tva:5464189"/>
<reference evidence="1" key="1">
    <citation type="submission" date="2006-10" db="EMBL/GenBank/DDBJ databases">
        <authorList>
            <person name="Amadeo P."/>
            <person name="Zhao Q."/>
            <person name="Wortman J."/>
            <person name="Fraser-Liggett C."/>
            <person name="Carlton J."/>
        </authorList>
    </citation>
    <scope>NUCLEOTIDE SEQUENCE</scope>
    <source>
        <strain evidence="1">G3</strain>
    </source>
</reference>
<evidence type="ECO:0000313" key="1">
    <source>
        <dbReference type="EMBL" id="EAY18675.1"/>
    </source>
</evidence>
<proteinExistence type="predicted"/>
<protein>
    <submittedName>
        <fullName evidence="1">Uncharacterized protein</fullName>
    </submittedName>
</protein>